<dbReference type="SMART" id="SM00213">
    <property type="entry name" value="UBQ"/>
    <property type="match status" value="1"/>
</dbReference>
<evidence type="ECO:0000256" key="5">
    <source>
        <dbReference type="ARBA" id="ARBA00022807"/>
    </source>
</evidence>
<dbReference type="InterPro" id="IPR018200">
    <property type="entry name" value="USP_CS"/>
</dbReference>
<dbReference type="InterPro" id="IPR044635">
    <property type="entry name" value="UBP14-like"/>
</dbReference>
<dbReference type="Proteomes" id="UP001360560">
    <property type="component" value="Unassembled WGS sequence"/>
</dbReference>
<dbReference type="PROSITE" id="PS00299">
    <property type="entry name" value="UBIQUITIN_1"/>
    <property type="match status" value="1"/>
</dbReference>
<dbReference type="InterPro" id="IPR001394">
    <property type="entry name" value="Peptidase_C19_UCH"/>
</dbReference>
<dbReference type="PROSITE" id="PS00972">
    <property type="entry name" value="USP_1"/>
    <property type="match status" value="1"/>
</dbReference>
<name>A0AAV5QDI7_9ASCO</name>
<reference evidence="9 10" key="1">
    <citation type="journal article" date="2023" name="Elife">
        <title>Identification of key yeast species and microbe-microbe interactions impacting larval growth of Drosophila in the wild.</title>
        <authorList>
            <person name="Mure A."/>
            <person name="Sugiura Y."/>
            <person name="Maeda R."/>
            <person name="Honda K."/>
            <person name="Sakurai N."/>
            <person name="Takahashi Y."/>
            <person name="Watada M."/>
            <person name="Katoh T."/>
            <person name="Gotoh A."/>
            <person name="Gotoh Y."/>
            <person name="Taniguchi I."/>
            <person name="Nakamura K."/>
            <person name="Hayashi T."/>
            <person name="Katayama T."/>
            <person name="Uemura T."/>
            <person name="Hattori Y."/>
        </authorList>
    </citation>
    <scope>NUCLEOTIDE SEQUENCE [LARGE SCALE GENOMIC DNA]</scope>
    <source>
        <strain evidence="9 10">SC-9</strain>
    </source>
</reference>
<dbReference type="EC" id="3.4.19.12" evidence="6"/>
<dbReference type="Pfam" id="PF00240">
    <property type="entry name" value="ubiquitin"/>
    <property type="match status" value="1"/>
</dbReference>
<dbReference type="RefSeq" id="XP_064849883.1">
    <property type="nucleotide sequence ID" value="XM_064993811.1"/>
</dbReference>
<dbReference type="PANTHER" id="PTHR43982">
    <property type="entry name" value="UBIQUITIN CARBOXYL-TERMINAL HYDROLASE"/>
    <property type="match status" value="1"/>
</dbReference>
<dbReference type="PROSITE" id="PS50053">
    <property type="entry name" value="UBIQUITIN_2"/>
    <property type="match status" value="1"/>
</dbReference>
<dbReference type="InterPro" id="IPR000626">
    <property type="entry name" value="Ubiquitin-like_dom"/>
</dbReference>
<dbReference type="GO" id="GO:0004843">
    <property type="term" value="F:cysteine-type deubiquitinase activity"/>
    <property type="evidence" value="ECO:0007669"/>
    <property type="project" value="UniProtKB-UniRule"/>
</dbReference>
<dbReference type="InterPro" id="IPR028889">
    <property type="entry name" value="USP"/>
</dbReference>
<organism evidence="9 10">
    <name type="scientific">Saccharomycopsis crataegensis</name>
    <dbReference type="NCBI Taxonomy" id="43959"/>
    <lineage>
        <taxon>Eukaryota</taxon>
        <taxon>Fungi</taxon>
        <taxon>Dikarya</taxon>
        <taxon>Ascomycota</taxon>
        <taxon>Saccharomycotina</taxon>
        <taxon>Saccharomycetes</taxon>
        <taxon>Saccharomycopsidaceae</taxon>
        <taxon>Saccharomycopsis</taxon>
    </lineage>
</organism>
<dbReference type="GO" id="GO:0061136">
    <property type="term" value="P:regulation of proteasomal protein catabolic process"/>
    <property type="evidence" value="ECO:0007669"/>
    <property type="project" value="TreeGrafter"/>
</dbReference>
<dbReference type="InterPro" id="IPR019954">
    <property type="entry name" value="Ubiquitin_CS"/>
</dbReference>
<dbReference type="GeneID" id="90070862"/>
<dbReference type="Gene3D" id="3.10.20.90">
    <property type="entry name" value="Phosphatidylinositol 3-kinase Catalytic Subunit, Chain A, domain 1"/>
    <property type="match status" value="1"/>
</dbReference>
<dbReference type="GO" id="GO:0016579">
    <property type="term" value="P:protein deubiquitination"/>
    <property type="evidence" value="ECO:0007669"/>
    <property type="project" value="InterPro"/>
</dbReference>
<dbReference type="AlphaFoldDB" id="A0AAV5QDI7"/>
<evidence type="ECO:0000256" key="1">
    <source>
        <dbReference type="ARBA" id="ARBA00000707"/>
    </source>
</evidence>
<comment type="similarity">
    <text evidence="6">Belongs to the peptidase C19 family.</text>
</comment>
<evidence type="ECO:0000313" key="9">
    <source>
        <dbReference type="EMBL" id="GMM32883.1"/>
    </source>
</evidence>
<accession>A0AAV5QDI7</accession>
<protein>
    <recommendedName>
        <fullName evidence="6">Ubiquitin carboxyl-terminal hydrolase</fullName>
        <ecNumber evidence="6">3.4.19.12</ecNumber>
    </recommendedName>
</protein>
<gene>
    <name evidence="9" type="ORF">DASC09_002080</name>
</gene>
<dbReference type="SUPFAM" id="SSF54236">
    <property type="entry name" value="Ubiquitin-like"/>
    <property type="match status" value="1"/>
</dbReference>
<dbReference type="PROSITE" id="PS00973">
    <property type="entry name" value="USP_2"/>
    <property type="match status" value="1"/>
</dbReference>
<comment type="caution">
    <text evidence="9">The sequence shown here is derived from an EMBL/GenBank/DDBJ whole genome shotgun (WGS) entry which is preliminary data.</text>
</comment>
<evidence type="ECO:0000256" key="2">
    <source>
        <dbReference type="ARBA" id="ARBA00022670"/>
    </source>
</evidence>
<dbReference type="PANTHER" id="PTHR43982:SF1">
    <property type="entry name" value="UBIQUITIN CARBOXYL-TERMINAL HYDROLASE 14"/>
    <property type="match status" value="1"/>
</dbReference>
<sequence>MSESLLPVVIRHAGKTHNVSVDLNEPGILFKSQIFSLTNVPPERQKVLVKGGQLKDDTDLKTLNLKPNQSIMVLGTPDSTGIPQKPKEKIVFLEDLEKQGKLTEFSADPLGFQNLGNTCYLNSTLQALNNVDELKGALQKYEGNDALVKELKQTFQRLQKGKISGNGRYIIPLSLLNSLRSIFPQFAEQDNHGYKQQDAEECFSQILSNLKSTLPNDFVDKYFGLRFKTYQKCQENDPEDQEVIGYDEGMKLSCHININTNFLKTGLSEGTKDIITKHNPHFSRDANYVIERKITRLPKYLTVHFVRFYWKREIRAKAKILRKVAFPFQLDVTDLLDESVKPTNIKTRDEIYKVEKEKEDEFKEQRRAKKMKPSEDRSRLLLSSKEKFELEEKEFQENEKKWLGEFSKVFPEDLGEGEAPSPLYDLVSVITHKGASADSGHYQAFTRNEKDLTGNSWWYFNDDKVLNVTKDKIESLAGGGESDNALILIYKASGL</sequence>
<dbReference type="CDD" id="cd16104">
    <property type="entry name" value="Ubl_USP14_like"/>
    <property type="match status" value="1"/>
</dbReference>
<dbReference type="InterPro" id="IPR038765">
    <property type="entry name" value="Papain-like_cys_pep_sf"/>
</dbReference>
<dbReference type="Gene3D" id="3.90.70.10">
    <property type="entry name" value="Cysteine proteinases"/>
    <property type="match status" value="1"/>
</dbReference>
<evidence type="ECO:0000256" key="3">
    <source>
        <dbReference type="ARBA" id="ARBA00022786"/>
    </source>
</evidence>
<keyword evidence="5 6" id="KW-0788">Thiol protease</keyword>
<dbReference type="PROSITE" id="PS50235">
    <property type="entry name" value="USP_3"/>
    <property type="match status" value="1"/>
</dbReference>
<feature type="domain" description="USP" evidence="8">
    <location>
        <begin position="110"/>
        <end position="493"/>
    </location>
</feature>
<evidence type="ECO:0000313" key="10">
    <source>
        <dbReference type="Proteomes" id="UP001360560"/>
    </source>
</evidence>
<dbReference type="GO" id="GO:0043161">
    <property type="term" value="P:proteasome-mediated ubiquitin-dependent protein catabolic process"/>
    <property type="evidence" value="ECO:0007669"/>
    <property type="project" value="InterPro"/>
</dbReference>
<keyword evidence="4 6" id="KW-0378">Hydrolase</keyword>
<evidence type="ECO:0000259" key="8">
    <source>
        <dbReference type="PROSITE" id="PS50235"/>
    </source>
</evidence>
<comment type="catalytic activity">
    <reaction evidence="1 6">
        <text>Thiol-dependent hydrolysis of ester, thioester, amide, peptide and isopeptide bonds formed by the C-terminal Gly of ubiquitin (a 76-residue protein attached to proteins as an intracellular targeting signal).</text>
        <dbReference type="EC" id="3.4.19.12"/>
    </reaction>
</comment>
<dbReference type="GO" id="GO:0070628">
    <property type="term" value="F:proteasome binding"/>
    <property type="evidence" value="ECO:0007669"/>
    <property type="project" value="TreeGrafter"/>
</dbReference>
<evidence type="ECO:0000256" key="4">
    <source>
        <dbReference type="ARBA" id="ARBA00022801"/>
    </source>
</evidence>
<feature type="domain" description="Ubiquitin-like" evidence="7">
    <location>
        <begin position="6"/>
        <end position="74"/>
    </location>
</feature>
<dbReference type="Pfam" id="PF00443">
    <property type="entry name" value="UCH"/>
    <property type="match status" value="1"/>
</dbReference>
<dbReference type="EMBL" id="BTFZ01000001">
    <property type="protein sequence ID" value="GMM32883.1"/>
    <property type="molecule type" value="Genomic_DNA"/>
</dbReference>
<keyword evidence="2 6" id="KW-0645">Protease</keyword>
<proteinExistence type="inferred from homology"/>
<evidence type="ECO:0000256" key="6">
    <source>
        <dbReference type="RuleBase" id="RU366025"/>
    </source>
</evidence>
<evidence type="ECO:0000259" key="7">
    <source>
        <dbReference type="PROSITE" id="PS50053"/>
    </source>
</evidence>
<dbReference type="InterPro" id="IPR029071">
    <property type="entry name" value="Ubiquitin-like_domsf"/>
</dbReference>
<dbReference type="SUPFAM" id="SSF54001">
    <property type="entry name" value="Cysteine proteinases"/>
    <property type="match status" value="1"/>
</dbReference>
<keyword evidence="10" id="KW-1185">Reference proteome</keyword>
<keyword evidence="3 6" id="KW-0833">Ubl conjugation pathway</keyword>